<evidence type="ECO:0000313" key="2">
    <source>
        <dbReference type="Proteomes" id="UP000260812"/>
    </source>
</evidence>
<dbReference type="AlphaFoldDB" id="A0A3E3IB59"/>
<protein>
    <submittedName>
        <fullName evidence="1">Uncharacterized protein</fullName>
    </submittedName>
</protein>
<proteinExistence type="predicted"/>
<evidence type="ECO:0000313" key="1">
    <source>
        <dbReference type="EMBL" id="RGE64280.1"/>
    </source>
</evidence>
<sequence>MFFIIPNYNFMPSSHLHLFHIFYDYLTEIKYIMQWILLYYSKKEGKGYVISKKRRKKPEC</sequence>
<accession>A0A3E3IB59</accession>
<comment type="caution">
    <text evidence="1">The sequence shown here is derived from an EMBL/GenBank/DDBJ whole genome shotgun (WGS) entry which is preliminary data.</text>
</comment>
<gene>
    <name evidence="1" type="ORF">DXC51_04235</name>
</gene>
<dbReference type="EMBL" id="QVLV01000002">
    <property type="protein sequence ID" value="RGE64280.1"/>
    <property type="molecule type" value="Genomic_DNA"/>
</dbReference>
<keyword evidence="2" id="KW-1185">Reference proteome</keyword>
<reference evidence="1 2" key="1">
    <citation type="submission" date="2018-08" db="EMBL/GenBank/DDBJ databases">
        <title>A genome reference for cultivated species of the human gut microbiota.</title>
        <authorList>
            <person name="Zou Y."/>
            <person name="Xue W."/>
            <person name="Luo G."/>
        </authorList>
    </citation>
    <scope>NUCLEOTIDE SEQUENCE [LARGE SCALE GENOMIC DNA]</scope>
    <source>
        <strain evidence="1 2">TF05-5AC</strain>
    </source>
</reference>
<organism evidence="1 2">
    <name type="scientific">Eisenbergiella massiliensis</name>
    <dbReference type="NCBI Taxonomy" id="1720294"/>
    <lineage>
        <taxon>Bacteria</taxon>
        <taxon>Bacillati</taxon>
        <taxon>Bacillota</taxon>
        <taxon>Clostridia</taxon>
        <taxon>Lachnospirales</taxon>
        <taxon>Lachnospiraceae</taxon>
        <taxon>Eisenbergiella</taxon>
    </lineage>
</organism>
<dbReference type="Proteomes" id="UP000260812">
    <property type="component" value="Unassembled WGS sequence"/>
</dbReference>
<name>A0A3E3IB59_9FIRM</name>